<feature type="compositionally biased region" description="Basic and acidic residues" evidence="1">
    <location>
        <begin position="77"/>
        <end position="92"/>
    </location>
</feature>
<dbReference type="Proteomes" id="UP000035740">
    <property type="component" value="Unassembled WGS sequence"/>
</dbReference>
<sequence>SHIAELALLNKCLRESPSLQPALESSPKTPKVTFPDKKLADVFESEKHRCEELQFTKQLLLQQNAELLENAMKYVAKKNEENRSEREAERNELTSAMSSMEAELTESLDKSLKKIVELQQEIAELRQQQELTNRNKH</sequence>
<name>A0A0J8AYS3_BETVV</name>
<dbReference type="Gramene" id="KMS93944">
    <property type="protein sequence ID" value="KMS93944"/>
    <property type="gene ID" value="BVRB_026360"/>
</dbReference>
<evidence type="ECO:0000313" key="2">
    <source>
        <dbReference type="EMBL" id="KMS93944.1"/>
    </source>
</evidence>
<keyword evidence="3" id="KW-1185">Reference proteome</keyword>
<gene>
    <name evidence="2" type="ORF">BVRB_026360</name>
</gene>
<dbReference type="EMBL" id="KQ097428">
    <property type="protein sequence ID" value="KMS93944.1"/>
    <property type="molecule type" value="Genomic_DNA"/>
</dbReference>
<organism evidence="2 3">
    <name type="scientific">Beta vulgaris subsp. vulgaris</name>
    <name type="common">Beet</name>
    <dbReference type="NCBI Taxonomy" id="3555"/>
    <lineage>
        <taxon>Eukaryota</taxon>
        <taxon>Viridiplantae</taxon>
        <taxon>Streptophyta</taxon>
        <taxon>Embryophyta</taxon>
        <taxon>Tracheophyta</taxon>
        <taxon>Spermatophyta</taxon>
        <taxon>Magnoliopsida</taxon>
        <taxon>eudicotyledons</taxon>
        <taxon>Gunneridae</taxon>
        <taxon>Pentapetalae</taxon>
        <taxon>Caryophyllales</taxon>
        <taxon>Chenopodiaceae</taxon>
        <taxon>Betoideae</taxon>
        <taxon>Beta</taxon>
    </lineage>
</organism>
<proteinExistence type="predicted"/>
<feature type="region of interest" description="Disordered" evidence="1">
    <location>
        <begin position="77"/>
        <end position="106"/>
    </location>
</feature>
<dbReference type="AlphaFoldDB" id="A0A0J8AYS3"/>
<accession>A0A0J8AYS3</accession>
<reference evidence="2 3" key="1">
    <citation type="journal article" date="2014" name="Nature">
        <title>The genome of the recently domesticated crop plant sugar beet (Beta vulgaris).</title>
        <authorList>
            <person name="Dohm J.C."/>
            <person name="Minoche A.E."/>
            <person name="Holtgrawe D."/>
            <person name="Capella-Gutierrez S."/>
            <person name="Zakrzewski F."/>
            <person name="Tafer H."/>
            <person name="Rupp O."/>
            <person name="Sorensen T.R."/>
            <person name="Stracke R."/>
            <person name="Reinhardt R."/>
            <person name="Goesmann A."/>
            <person name="Kraft T."/>
            <person name="Schulz B."/>
            <person name="Stadler P.F."/>
            <person name="Schmidt T."/>
            <person name="Gabaldon T."/>
            <person name="Lehrach H."/>
            <person name="Weisshaar B."/>
            <person name="Himmelbauer H."/>
        </authorList>
    </citation>
    <scope>NUCLEOTIDE SEQUENCE [LARGE SCALE GENOMIC DNA]</scope>
    <source>
        <tissue evidence="2">Taproot</tissue>
    </source>
</reference>
<evidence type="ECO:0000256" key="1">
    <source>
        <dbReference type="SAM" id="MobiDB-lite"/>
    </source>
</evidence>
<protein>
    <submittedName>
        <fullName evidence="2">Uncharacterized protein</fullName>
    </submittedName>
</protein>
<evidence type="ECO:0000313" key="3">
    <source>
        <dbReference type="Proteomes" id="UP000035740"/>
    </source>
</evidence>
<feature type="non-terminal residue" evidence="2">
    <location>
        <position position="1"/>
    </location>
</feature>